<reference key="1">
    <citation type="submission" date="2007-01" db="EMBL/GenBank/DDBJ databases">
        <title>The Genome Sequence of Puccinia graminis f. sp. tritici Strain CRL 75-36-700-3.</title>
        <authorList>
            <consortium name="The Broad Institute Genome Sequencing Platform"/>
            <person name="Birren B."/>
            <person name="Lander E."/>
            <person name="Galagan J."/>
            <person name="Nusbaum C."/>
            <person name="Devon K."/>
            <person name="Cuomo C."/>
            <person name="Jaffe D."/>
            <person name="Butler J."/>
            <person name="Alvarez P."/>
            <person name="Gnerre S."/>
            <person name="Grabherr M."/>
            <person name="Mauceli E."/>
            <person name="Brockman W."/>
            <person name="Young S."/>
            <person name="LaButti K."/>
            <person name="Sykes S."/>
            <person name="DeCaprio D."/>
            <person name="Crawford M."/>
            <person name="Koehrsen M."/>
            <person name="Engels R."/>
            <person name="Montgomery P."/>
            <person name="Pearson M."/>
            <person name="Howarth C."/>
            <person name="Larson L."/>
            <person name="White J."/>
            <person name="Zeng Q."/>
            <person name="Kodira C."/>
            <person name="Yandava C."/>
            <person name="Alvarado L."/>
            <person name="O'Leary S."/>
            <person name="Szabo L."/>
            <person name="Dean R."/>
            <person name="Schein J."/>
        </authorList>
    </citation>
    <scope>NUCLEOTIDE SEQUENCE</scope>
    <source>
        <strain>CRL 75-36-700-3</strain>
    </source>
</reference>
<accession>E3L3Q0</accession>
<dbReference type="Proteomes" id="UP000008783">
    <property type="component" value="Unassembled WGS sequence"/>
</dbReference>
<reference evidence="2" key="2">
    <citation type="journal article" date="2011" name="Proc. Natl. Acad. Sci. U.S.A.">
        <title>Obligate biotrophy features unraveled by the genomic analysis of rust fungi.</title>
        <authorList>
            <person name="Duplessis S."/>
            <person name="Cuomo C.A."/>
            <person name="Lin Y.-C."/>
            <person name="Aerts A."/>
            <person name="Tisserant E."/>
            <person name="Veneault-Fourrey C."/>
            <person name="Joly D.L."/>
            <person name="Hacquard S."/>
            <person name="Amselem J."/>
            <person name="Cantarel B.L."/>
            <person name="Chiu R."/>
            <person name="Coutinho P.M."/>
            <person name="Feau N."/>
            <person name="Field M."/>
            <person name="Frey P."/>
            <person name="Gelhaye E."/>
            <person name="Goldberg J."/>
            <person name="Grabherr M.G."/>
            <person name="Kodira C.D."/>
            <person name="Kohler A."/>
            <person name="Kuees U."/>
            <person name="Lindquist E.A."/>
            <person name="Lucas S.M."/>
            <person name="Mago R."/>
            <person name="Mauceli E."/>
            <person name="Morin E."/>
            <person name="Murat C."/>
            <person name="Pangilinan J.L."/>
            <person name="Park R."/>
            <person name="Pearson M."/>
            <person name="Quesneville H."/>
            <person name="Rouhier N."/>
            <person name="Sakthikumar S."/>
            <person name="Salamov A.A."/>
            <person name="Schmutz J."/>
            <person name="Selles B."/>
            <person name="Shapiro H."/>
            <person name="Tanguay P."/>
            <person name="Tuskan G.A."/>
            <person name="Henrissat B."/>
            <person name="Van de Peer Y."/>
            <person name="Rouze P."/>
            <person name="Ellis J.G."/>
            <person name="Dodds P.N."/>
            <person name="Schein J.E."/>
            <person name="Zhong S."/>
            <person name="Hamelin R.C."/>
            <person name="Grigoriev I.V."/>
            <person name="Szabo L.J."/>
            <person name="Martin F."/>
        </authorList>
    </citation>
    <scope>NUCLEOTIDE SEQUENCE [LARGE SCALE GENOMIC DNA]</scope>
    <source>
        <strain evidence="2">CRL 75-36-700-3 / race SCCL</strain>
    </source>
</reference>
<dbReference type="RefSeq" id="XP_003335594.1">
    <property type="nucleotide sequence ID" value="XM_003335546.2"/>
</dbReference>
<dbReference type="EMBL" id="DS178342">
    <property type="protein sequence ID" value="EFP91175.1"/>
    <property type="molecule type" value="Genomic_DNA"/>
</dbReference>
<dbReference type="HOGENOM" id="CLU_2777171_0_0_1"/>
<evidence type="ECO:0000313" key="2">
    <source>
        <dbReference type="Proteomes" id="UP000008783"/>
    </source>
</evidence>
<gene>
    <name evidence="1" type="ORF">PGTG_16920</name>
</gene>
<dbReference type="VEuPathDB" id="FungiDB:PGTG_16920"/>
<dbReference type="AlphaFoldDB" id="E3L3Q0"/>
<dbReference type="KEGG" id="pgr:PGTG_16920"/>
<dbReference type="GeneID" id="10528837"/>
<protein>
    <submittedName>
        <fullName evidence="1">Uncharacterized protein</fullName>
    </submittedName>
</protein>
<proteinExistence type="predicted"/>
<dbReference type="InParanoid" id="E3L3Q0"/>
<organism evidence="1 2">
    <name type="scientific">Puccinia graminis f. sp. tritici (strain CRL 75-36-700-3 / race SCCL)</name>
    <name type="common">Black stem rust fungus</name>
    <dbReference type="NCBI Taxonomy" id="418459"/>
    <lineage>
        <taxon>Eukaryota</taxon>
        <taxon>Fungi</taxon>
        <taxon>Dikarya</taxon>
        <taxon>Basidiomycota</taxon>
        <taxon>Pucciniomycotina</taxon>
        <taxon>Pucciniomycetes</taxon>
        <taxon>Pucciniales</taxon>
        <taxon>Pucciniaceae</taxon>
        <taxon>Puccinia</taxon>
    </lineage>
</organism>
<evidence type="ECO:0000313" key="1">
    <source>
        <dbReference type="EMBL" id="EFP91175.1"/>
    </source>
</evidence>
<sequence>MDMYNLRRDTRMLISILVYMLHTSARRLITLSRTHHLKLIGTEGAIKRIPQELCSPQSRLTPSAAHQSS</sequence>
<keyword evidence="2" id="KW-1185">Reference proteome</keyword>
<name>E3L3Q0_PUCGT</name>